<dbReference type="EMBL" id="FSQW01000002">
    <property type="protein sequence ID" value="SIO09982.1"/>
    <property type="molecule type" value="Genomic_DNA"/>
</dbReference>
<evidence type="ECO:0000256" key="1">
    <source>
        <dbReference type="SAM" id="Phobius"/>
    </source>
</evidence>
<organism evidence="2 3">
    <name type="scientific">Parasphingorhabdus marina DSM 22363</name>
    <dbReference type="NCBI Taxonomy" id="1123272"/>
    <lineage>
        <taxon>Bacteria</taxon>
        <taxon>Pseudomonadati</taxon>
        <taxon>Pseudomonadota</taxon>
        <taxon>Alphaproteobacteria</taxon>
        <taxon>Sphingomonadales</taxon>
        <taxon>Sphingomonadaceae</taxon>
        <taxon>Parasphingorhabdus</taxon>
    </lineage>
</organism>
<evidence type="ECO:0000313" key="3">
    <source>
        <dbReference type="Proteomes" id="UP000185192"/>
    </source>
</evidence>
<keyword evidence="1" id="KW-1133">Transmembrane helix</keyword>
<protein>
    <submittedName>
        <fullName evidence="2">Uncharacterized protein</fullName>
    </submittedName>
</protein>
<dbReference type="OrthoDB" id="7585827at2"/>
<dbReference type="Proteomes" id="UP000185192">
    <property type="component" value="Unassembled WGS sequence"/>
</dbReference>
<feature type="transmembrane region" description="Helical" evidence="1">
    <location>
        <begin position="6"/>
        <end position="22"/>
    </location>
</feature>
<evidence type="ECO:0000313" key="2">
    <source>
        <dbReference type="EMBL" id="SIO09982.1"/>
    </source>
</evidence>
<keyword evidence="1" id="KW-0812">Transmembrane</keyword>
<name>A0A1N6GRA5_9SPHN</name>
<feature type="transmembrane region" description="Helical" evidence="1">
    <location>
        <begin position="43"/>
        <end position="62"/>
    </location>
</feature>
<dbReference type="STRING" id="1123272.SAMN02745824_2945"/>
<gene>
    <name evidence="2" type="ORF">SAMN02745824_2945</name>
</gene>
<proteinExistence type="predicted"/>
<dbReference type="AlphaFoldDB" id="A0A1N6GRA5"/>
<accession>A0A1N6GRA5</accession>
<keyword evidence="1" id="KW-0472">Membrane</keyword>
<reference evidence="3" key="1">
    <citation type="submission" date="2016-11" db="EMBL/GenBank/DDBJ databases">
        <authorList>
            <person name="Varghese N."/>
            <person name="Submissions S."/>
        </authorList>
    </citation>
    <scope>NUCLEOTIDE SEQUENCE [LARGE SCALE GENOMIC DNA]</scope>
    <source>
        <strain evidence="3">DSM 22363</strain>
    </source>
</reference>
<keyword evidence="3" id="KW-1185">Reference proteome</keyword>
<dbReference type="RefSeq" id="WP_074205887.1">
    <property type="nucleotide sequence ID" value="NZ_FSQW01000002.1"/>
</dbReference>
<sequence length="65" mass="7053">MPPLWMIVAGISATIALIAEIASRRRNNRKDIDKVGFMPWPTITAMSLLAFGISLAFGFGFIEAG</sequence>